<name>A0A2J4JSH9_9FIRM</name>
<evidence type="ECO:0000313" key="2">
    <source>
        <dbReference type="EMBL" id="MSC81885.1"/>
    </source>
</evidence>
<dbReference type="Proteomes" id="UP000221015">
    <property type="component" value="Unassembled WGS sequence"/>
</dbReference>
<dbReference type="RefSeq" id="WP_005940827.1">
    <property type="nucleotide sequence ID" value="NZ_JBBNHN010000002.1"/>
</dbReference>
<evidence type="ECO:0000313" key="3">
    <source>
        <dbReference type="EMBL" id="PLK30797.1"/>
    </source>
</evidence>
<proteinExistence type="predicted"/>
<reference evidence="3" key="2">
    <citation type="submission" date="2017-07" db="EMBL/GenBank/DDBJ databases">
        <authorList>
            <person name="Sun Z.S."/>
            <person name="Albrecht U."/>
            <person name="Echele G."/>
            <person name="Lee C.C."/>
        </authorList>
    </citation>
    <scope>NUCLEOTIDE SEQUENCE</scope>
    <source>
        <strain evidence="3">CNCM I 4542</strain>
    </source>
</reference>
<dbReference type="Proteomes" id="UP000477010">
    <property type="component" value="Unassembled WGS sequence"/>
</dbReference>
<comment type="caution">
    <text evidence="3">The sequence shown here is derived from an EMBL/GenBank/DDBJ whole genome shotgun (WGS) entry which is preliminary data.</text>
</comment>
<sequence length="98" mass="10536">MSNAKNTQTEKAAATETPVKKDGPMVYCGPTVKNTVKQYTVYHDSKAVPDAVNRFLDAVPMARGLLVPLDKFKDTRVALENPKSSAGILFAAVKAALN</sequence>
<accession>A0A2J4JSH9</accession>
<dbReference type="EMBL" id="NMTS02000001">
    <property type="protein sequence ID" value="PLK30797.1"/>
    <property type="molecule type" value="Genomic_DNA"/>
</dbReference>
<reference evidence="3 4" key="1">
    <citation type="journal article" date="2017" name="Front. Microbiol.">
        <title>New Insights into the Diversity of the Genus Faecalibacterium.</title>
        <authorList>
            <person name="Benevides L."/>
            <person name="Burman S."/>
            <person name="Martin R."/>
            <person name="Robert V."/>
            <person name="Thomas M."/>
            <person name="Miquel S."/>
            <person name="Chain F."/>
            <person name="Sokol H."/>
            <person name="Bermudez-Humaran L.G."/>
            <person name="Morrison M."/>
            <person name="Langella P."/>
            <person name="Azevedo V.A."/>
            <person name="Chatel J.M."/>
            <person name="Soares S."/>
        </authorList>
    </citation>
    <scope>NUCLEOTIDE SEQUENCE [LARGE SCALE GENOMIC DNA]</scope>
    <source>
        <strain evidence="3 4">CNCM I 4542</strain>
    </source>
</reference>
<reference evidence="2 5" key="3">
    <citation type="journal article" date="2019" name="Nat. Med.">
        <title>A library of human gut bacterial isolates paired with longitudinal multiomics data enables mechanistic microbiome research.</title>
        <authorList>
            <person name="Poyet M."/>
            <person name="Groussin M."/>
            <person name="Gibbons S.M."/>
            <person name="Avila-Pacheco J."/>
            <person name="Jiang X."/>
            <person name="Kearney S.M."/>
            <person name="Perrotta A.R."/>
            <person name="Berdy B."/>
            <person name="Zhao S."/>
            <person name="Lieberman T.D."/>
            <person name="Swanson P.K."/>
            <person name="Smith M."/>
            <person name="Roesemann S."/>
            <person name="Alexander J.E."/>
            <person name="Rich S.A."/>
            <person name="Livny J."/>
            <person name="Vlamakis H."/>
            <person name="Clish C."/>
            <person name="Bullock K."/>
            <person name="Deik A."/>
            <person name="Scott J."/>
            <person name="Pierce K.A."/>
            <person name="Xavier R.J."/>
            <person name="Alm E.J."/>
        </authorList>
    </citation>
    <scope>NUCLEOTIDE SEQUENCE [LARGE SCALE GENOMIC DNA]</scope>
    <source>
        <strain evidence="2 5">BIOML-B9</strain>
    </source>
</reference>
<evidence type="ECO:0000256" key="1">
    <source>
        <dbReference type="SAM" id="MobiDB-lite"/>
    </source>
</evidence>
<dbReference type="AlphaFoldDB" id="A0A2J4JSH9"/>
<gene>
    <name evidence="3" type="ORF">CGS50_004085</name>
    <name evidence="2" type="ORF">GKD85_13950</name>
</gene>
<organism evidence="3 4">
    <name type="scientific">Faecalibacterium prausnitzii</name>
    <dbReference type="NCBI Taxonomy" id="853"/>
    <lineage>
        <taxon>Bacteria</taxon>
        <taxon>Bacillati</taxon>
        <taxon>Bacillota</taxon>
        <taxon>Clostridia</taxon>
        <taxon>Eubacteriales</taxon>
        <taxon>Oscillospiraceae</taxon>
        <taxon>Faecalibacterium</taxon>
    </lineage>
</organism>
<evidence type="ECO:0000313" key="4">
    <source>
        <dbReference type="Proteomes" id="UP000221015"/>
    </source>
</evidence>
<feature type="region of interest" description="Disordered" evidence="1">
    <location>
        <begin position="1"/>
        <end position="20"/>
    </location>
</feature>
<feature type="compositionally biased region" description="Polar residues" evidence="1">
    <location>
        <begin position="1"/>
        <end position="10"/>
    </location>
</feature>
<dbReference type="EMBL" id="WKQE01000027">
    <property type="protein sequence ID" value="MSC81885.1"/>
    <property type="molecule type" value="Genomic_DNA"/>
</dbReference>
<evidence type="ECO:0000313" key="5">
    <source>
        <dbReference type="Proteomes" id="UP000477010"/>
    </source>
</evidence>
<protein>
    <submittedName>
        <fullName evidence="3">Uncharacterized protein</fullName>
    </submittedName>
</protein>